<dbReference type="EMBL" id="CAMXCT020004985">
    <property type="protein sequence ID" value="CAL1164340.1"/>
    <property type="molecule type" value="Genomic_DNA"/>
</dbReference>
<dbReference type="Proteomes" id="UP001152797">
    <property type="component" value="Unassembled WGS sequence"/>
</dbReference>
<sequence length="318" mass="34533">MAKEPECPPNWPTECHARGCCGKMGVPTVHSKHGVWVGSCDGYVSYTASGTRRRSHHEIVYLGGSWHTTTCLSKTLKEHDHAKEQLKGKTLKEHPKEKPIEECTLAEVALKDKAKSNSMSSSGQTMVADPTLAALLAPNAPDSSETTPSEDISAAAASDAAVPKVDVEAEPQSSQHGKAVVDQQVEGSSKTTTPVKQTSAPKRAAPGSDASPETPDNKMAKPYFGGNQTRAQECVICERPRDRDQRGRACPTCQSIMRGRGQRSIEVVLADKDLCKVIREQSLEAKPIDNPDDSDAQVQIDQIEKLLKNLKRLKRMSK</sequence>
<dbReference type="EMBL" id="CAMXCT010004985">
    <property type="protein sequence ID" value="CAI4010965.1"/>
    <property type="molecule type" value="Genomic_DNA"/>
</dbReference>
<protein>
    <submittedName>
        <fullName evidence="2">Uncharacterized protein</fullName>
    </submittedName>
</protein>
<name>A0A9P1DJT8_9DINO</name>
<evidence type="ECO:0000313" key="4">
    <source>
        <dbReference type="Proteomes" id="UP001152797"/>
    </source>
</evidence>
<evidence type="ECO:0000256" key="1">
    <source>
        <dbReference type="SAM" id="MobiDB-lite"/>
    </source>
</evidence>
<dbReference type="AlphaFoldDB" id="A0A9P1DJT8"/>
<evidence type="ECO:0000313" key="3">
    <source>
        <dbReference type="EMBL" id="CAL1164340.1"/>
    </source>
</evidence>
<reference evidence="3" key="2">
    <citation type="submission" date="2024-04" db="EMBL/GenBank/DDBJ databases">
        <authorList>
            <person name="Chen Y."/>
            <person name="Shah S."/>
            <person name="Dougan E. K."/>
            <person name="Thang M."/>
            <person name="Chan C."/>
        </authorList>
    </citation>
    <scope>NUCLEOTIDE SEQUENCE [LARGE SCALE GENOMIC DNA]</scope>
</reference>
<proteinExistence type="predicted"/>
<reference evidence="2" key="1">
    <citation type="submission" date="2022-10" db="EMBL/GenBank/DDBJ databases">
        <authorList>
            <person name="Chen Y."/>
            <person name="Dougan E. K."/>
            <person name="Chan C."/>
            <person name="Rhodes N."/>
            <person name="Thang M."/>
        </authorList>
    </citation>
    <scope>NUCLEOTIDE SEQUENCE</scope>
</reference>
<accession>A0A9P1DJT8</accession>
<feature type="region of interest" description="Disordered" evidence="1">
    <location>
        <begin position="137"/>
        <end position="225"/>
    </location>
</feature>
<gene>
    <name evidence="2" type="ORF">C1SCF055_LOCUS36178</name>
</gene>
<evidence type="ECO:0000313" key="2">
    <source>
        <dbReference type="EMBL" id="CAI4010965.1"/>
    </source>
</evidence>
<comment type="caution">
    <text evidence="2">The sequence shown here is derived from an EMBL/GenBank/DDBJ whole genome shotgun (WGS) entry which is preliminary data.</text>
</comment>
<organism evidence="2">
    <name type="scientific">Cladocopium goreaui</name>
    <dbReference type="NCBI Taxonomy" id="2562237"/>
    <lineage>
        <taxon>Eukaryota</taxon>
        <taxon>Sar</taxon>
        <taxon>Alveolata</taxon>
        <taxon>Dinophyceae</taxon>
        <taxon>Suessiales</taxon>
        <taxon>Symbiodiniaceae</taxon>
        <taxon>Cladocopium</taxon>
    </lineage>
</organism>
<feature type="compositionally biased region" description="Polar residues" evidence="1">
    <location>
        <begin position="185"/>
        <end position="200"/>
    </location>
</feature>
<keyword evidence="4" id="KW-1185">Reference proteome</keyword>
<dbReference type="EMBL" id="CAMXCT030004985">
    <property type="protein sequence ID" value="CAL4798277.1"/>
    <property type="molecule type" value="Genomic_DNA"/>
</dbReference>